<name>A0A6J4RE33_9ACTN</name>
<sequence length="58" mass="6006">EPGPADSPDGRVNYIVVDRGHLDAGKGRARPHHSLHEAAARGVRGLSGVAVRATVVSL</sequence>
<feature type="non-terminal residue" evidence="1">
    <location>
        <position position="58"/>
    </location>
</feature>
<proteinExistence type="predicted"/>
<dbReference type="AlphaFoldDB" id="A0A6J4RE33"/>
<feature type="non-terminal residue" evidence="1">
    <location>
        <position position="1"/>
    </location>
</feature>
<protein>
    <submittedName>
        <fullName evidence="1">Uncharacterized protein</fullName>
    </submittedName>
</protein>
<evidence type="ECO:0000313" key="1">
    <source>
        <dbReference type="EMBL" id="CAA9471370.1"/>
    </source>
</evidence>
<reference evidence="1" key="1">
    <citation type="submission" date="2020-02" db="EMBL/GenBank/DDBJ databases">
        <authorList>
            <person name="Meier V. D."/>
        </authorList>
    </citation>
    <scope>NUCLEOTIDE SEQUENCE</scope>
    <source>
        <strain evidence="1">AVDCRST_MAG25</strain>
    </source>
</reference>
<organism evidence="1">
    <name type="scientific">uncultured Rubrobacteraceae bacterium</name>
    <dbReference type="NCBI Taxonomy" id="349277"/>
    <lineage>
        <taxon>Bacteria</taxon>
        <taxon>Bacillati</taxon>
        <taxon>Actinomycetota</taxon>
        <taxon>Rubrobacteria</taxon>
        <taxon>Rubrobacterales</taxon>
        <taxon>Rubrobacteraceae</taxon>
        <taxon>environmental samples</taxon>
    </lineage>
</organism>
<dbReference type="EMBL" id="CADCVI010000127">
    <property type="protein sequence ID" value="CAA9471370.1"/>
    <property type="molecule type" value="Genomic_DNA"/>
</dbReference>
<accession>A0A6J4RE33</accession>
<gene>
    <name evidence="1" type="ORF">AVDCRST_MAG25-2069</name>
</gene>